<evidence type="ECO:0000256" key="3">
    <source>
        <dbReference type="ARBA" id="ARBA00022475"/>
    </source>
</evidence>
<dbReference type="InterPro" id="IPR051084">
    <property type="entry name" value="H+-coupled_symporters"/>
</dbReference>
<dbReference type="Pfam" id="PF00083">
    <property type="entry name" value="Sugar_tr"/>
    <property type="match status" value="1"/>
</dbReference>
<evidence type="ECO:0000259" key="9">
    <source>
        <dbReference type="PROSITE" id="PS50850"/>
    </source>
</evidence>
<evidence type="ECO:0000256" key="1">
    <source>
        <dbReference type="ARBA" id="ARBA00004651"/>
    </source>
</evidence>
<reference evidence="10" key="1">
    <citation type="submission" date="2021-03" db="EMBL/GenBank/DDBJ databases">
        <title>The complete genome sequence of Acetobacter sp. TBRC 12339.</title>
        <authorList>
            <person name="Charoenyingcharoen P."/>
            <person name="Yukphan P."/>
        </authorList>
    </citation>
    <scope>NUCLEOTIDE SEQUENCE</scope>
    <source>
        <strain evidence="10">TBRC 12339</strain>
    </source>
</reference>
<dbReference type="EMBL" id="JAFVMH010000001">
    <property type="protein sequence ID" value="MBO1324272.1"/>
    <property type="molecule type" value="Genomic_DNA"/>
</dbReference>
<feature type="transmembrane region" description="Helical" evidence="8">
    <location>
        <begin position="43"/>
        <end position="71"/>
    </location>
</feature>
<feature type="domain" description="Major facilitator superfamily (MFS) profile" evidence="9">
    <location>
        <begin position="8"/>
        <end position="409"/>
    </location>
</feature>
<dbReference type="RefSeq" id="WP_207844905.1">
    <property type="nucleotide sequence ID" value="NZ_JAFVMH010000001.1"/>
</dbReference>
<evidence type="ECO:0000256" key="7">
    <source>
        <dbReference type="ARBA" id="ARBA00023136"/>
    </source>
</evidence>
<evidence type="ECO:0000256" key="5">
    <source>
        <dbReference type="ARBA" id="ARBA00022847"/>
    </source>
</evidence>
<comment type="subcellular location">
    <subcellularLocation>
        <location evidence="1">Cell membrane</location>
        <topology evidence="1">Multi-pass membrane protein</topology>
    </subcellularLocation>
</comment>
<dbReference type="InterPro" id="IPR036259">
    <property type="entry name" value="MFS_trans_sf"/>
</dbReference>
<feature type="transmembrane region" description="Helical" evidence="8">
    <location>
        <begin position="230"/>
        <end position="251"/>
    </location>
</feature>
<keyword evidence="3" id="KW-1003">Cell membrane</keyword>
<dbReference type="PROSITE" id="PS50850">
    <property type="entry name" value="MFS"/>
    <property type="match status" value="1"/>
</dbReference>
<name>A0A939HIW6_9PROT</name>
<dbReference type="PANTHER" id="PTHR43528:SF1">
    <property type="entry name" value="ALPHA-KETOGLUTARATE PERMEASE"/>
    <property type="match status" value="1"/>
</dbReference>
<keyword evidence="11" id="KW-1185">Reference proteome</keyword>
<sequence length="420" mass="45384">MDRRLIPLVLGCFLGTFLEWYDYALYSYLATSISVTFFPKGDASIALMETFAVFALSFLVRPLGGVFWGFIGDRFGRKVSLSASILLISGSTACIGLIPAYHAIGIYAPCLLLFFRLLQGLSAAGEYAGAAIILAETVPARLRGVLTAVVPAGEAMGLLAGACLIYGFSILSHGGPMQDWMWRAPFLVSIPLGLLAFFLRRRVFDATPPSTFTHDITPIRHLVGQYRGTLLIGFLAAVLDAVGFYFVLTFLPTFLLSSGLIAGRNTVKWEILPLLVFVPAVMGAGFLADRLGARKVLAISALCFMLFYLPILWLMPHLPPGGILACELLLAAFLALADGALPFFLAGLFPAQVRYSGFAVAFNLSNTVFGGTTPLVMTLFTHLKYAYFLSASWIIGAAWLTLLAVCMAKDTKKVALTARD</sequence>
<feature type="transmembrane region" description="Helical" evidence="8">
    <location>
        <begin position="358"/>
        <end position="380"/>
    </location>
</feature>
<accession>A0A939HIW6</accession>
<organism evidence="10 11">
    <name type="scientific">Acetobacter garciniae</name>
    <dbReference type="NCBI Taxonomy" id="2817435"/>
    <lineage>
        <taxon>Bacteria</taxon>
        <taxon>Pseudomonadati</taxon>
        <taxon>Pseudomonadota</taxon>
        <taxon>Alphaproteobacteria</taxon>
        <taxon>Acetobacterales</taxon>
        <taxon>Acetobacteraceae</taxon>
        <taxon>Acetobacter</taxon>
    </lineage>
</organism>
<dbReference type="Proteomes" id="UP000664073">
    <property type="component" value="Unassembled WGS sequence"/>
</dbReference>
<feature type="transmembrane region" description="Helical" evidence="8">
    <location>
        <begin position="271"/>
        <end position="289"/>
    </location>
</feature>
<keyword evidence="2" id="KW-0813">Transport</keyword>
<proteinExistence type="predicted"/>
<protein>
    <submittedName>
        <fullName evidence="10">MFS transporter</fullName>
    </submittedName>
</protein>
<evidence type="ECO:0000256" key="6">
    <source>
        <dbReference type="ARBA" id="ARBA00022989"/>
    </source>
</evidence>
<keyword evidence="6 8" id="KW-1133">Transmembrane helix</keyword>
<dbReference type="GO" id="GO:0015293">
    <property type="term" value="F:symporter activity"/>
    <property type="evidence" value="ECO:0007669"/>
    <property type="project" value="UniProtKB-KW"/>
</dbReference>
<evidence type="ECO:0000313" key="11">
    <source>
        <dbReference type="Proteomes" id="UP000664073"/>
    </source>
</evidence>
<feature type="transmembrane region" description="Helical" evidence="8">
    <location>
        <begin position="113"/>
        <end position="134"/>
    </location>
</feature>
<comment type="caution">
    <text evidence="10">The sequence shown here is derived from an EMBL/GenBank/DDBJ whole genome shotgun (WGS) entry which is preliminary data.</text>
</comment>
<feature type="transmembrane region" description="Helical" evidence="8">
    <location>
        <begin position="321"/>
        <end position="346"/>
    </location>
</feature>
<feature type="transmembrane region" description="Helical" evidence="8">
    <location>
        <begin position="180"/>
        <end position="199"/>
    </location>
</feature>
<feature type="transmembrane region" description="Helical" evidence="8">
    <location>
        <begin position="296"/>
        <end position="315"/>
    </location>
</feature>
<feature type="transmembrane region" description="Helical" evidence="8">
    <location>
        <begin position="83"/>
        <end position="107"/>
    </location>
</feature>
<gene>
    <name evidence="10" type="ORF">J2D77_03740</name>
</gene>
<evidence type="ECO:0000313" key="10">
    <source>
        <dbReference type="EMBL" id="MBO1324272.1"/>
    </source>
</evidence>
<feature type="transmembrane region" description="Helical" evidence="8">
    <location>
        <begin position="146"/>
        <end position="168"/>
    </location>
</feature>
<evidence type="ECO:0000256" key="2">
    <source>
        <dbReference type="ARBA" id="ARBA00022448"/>
    </source>
</evidence>
<feature type="transmembrane region" description="Helical" evidence="8">
    <location>
        <begin position="5"/>
        <end position="23"/>
    </location>
</feature>
<dbReference type="Gene3D" id="1.20.1250.20">
    <property type="entry name" value="MFS general substrate transporter like domains"/>
    <property type="match status" value="2"/>
</dbReference>
<keyword evidence="4 8" id="KW-0812">Transmembrane</keyword>
<dbReference type="InterPro" id="IPR005828">
    <property type="entry name" value="MFS_sugar_transport-like"/>
</dbReference>
<evidence type="ECO:0000256" key="8">
    <source>
        <dbReference type="SAM" id="Phobius"/>
    </source>
</evidence>
<dbReference type="AlphaFoldDB" id="A0A939HIW6"/>
<evidence type="ECO:0000256" key="4">
    <source>
        <dbReference type="ARBA" id="ARBA00022692"/>
    </source>
</evidence>
<dbReference type="SUPFAM" id="SSF103473">
    <property type="entry name" value="MFS general substrate transporter"/>
    <property type="match status" value="1"/>
</dbReference>
<dbReference type="InterPro" id="IPR020846">
    <property type="entry name" value="MFS_dom"/>
</dbReference>
<keyword evidence="7 8" id="KW-0472">Membrane</keyword>
<feature type="transmembrane region" description="Helical" evidence="8">
    <location>
        <begin position="386"/>
        <end position="406"/>
    </location>
</feature>
<dbReference type="GO" id="GO:0005886">
    <property type="term" value="C:plasma membrane"/>
    <property type="evidence" value="ECO:0007669"/>
    <property type="project" value="UniProtKB-SubCell"/>
</dbReference>
<keyword evidence="5" id="KW-0769">Symport</keyword>
<dbReference type="PANTHER" id="PTHR43528">
    <property type="entry name" value="ALPHA-KETOGLUTARATE PERMEASE"/>
    <property type="match status" value="1"/>
</dbReference>